<accession>A0A382CI99</accession>
<sequence>MEGTMETGIISLKSGSRPEGMADVPGVCDLSLTRAVVQYRESDGSVSGAGSLDDIGLAVVVDGGFAGAAEALDLGSGNLKILDLSSELIVLGWVHQPTLDYINNLIETQQEELASYSFQLAIKLLSRIGFGPLTRSTLLRIGFRDICQDLDLHEDTSVRIVLNPDHDVMRVNLDYRGGSLIFTVPEGDRCRIKEEALVEAFPENQIIYVGQQYLDGPARYEVLFAVASSLTGVRLECSVIRKGLIHLLEMFEPKRHEVIGQHLAIFGHRDTLSQIPLGEYSSQVIVVSDEPSGRDAAATDT</sequence>
<dbReference type="EMBL" id="UINC01034686">
    <property type="protein sequence ID" value="SVB25918.1"/>
    <property type="molecule type" value="Genomic_DNA"/>
</dbReference>
<organism evidence="1">
    <name type="scientific">marine metagenome</name>
    <dbReference type="NCBI Taxonomy" id="408172"/>
    <lineage>
        <taxon>unclassified sequences</taxon>
        <taxon>metagenomes</taxon>
        <taxon>ecological metagenomes</taxon>
    </lineage>
</organism>
<feature type="non-terminal residue" evidence="1">
    <location>
        <position position="301"/>
    </location>
</feature>
<reference evidence="1" key="1">
    <citation type="submission" date="2018-05" db="EMBL/GenBank/DDBJ databases">
        <authorList>
            <person name="Lanie J.A."/>
            <person name="Ng W.-L."/>
            <person name="Kazmierczak K.M."/>
            <person name="Andrzejewski T.M."/>
            <person name="Davidsen T.M."/>
            <person name="Wayne K.J."/>
            <person name="Tettelin H."/>
            <person name="Glass J.I."/>
            <person name="Rusch D."/>
            <person name="Podicherti R."/>
            <person name="Tsui H.-C.T."/>
            <person name="Winkler M.E."/>
        </authorList>
    </citation>
    <scope>NUCLEOTIDE SEQUENCE</scope>
</reference>
<proteinExistence type="predicted"/>
<name>A0A382CI99_9ZZZZ</name>
<gene>
    <name evidence="1" type="ORF">METZ01_LOCUS178772</name>
</gene>
<evidence type="ECO:0000313" key="1">
    <source>
        <dbReference type="EMBL" id="SVB25918.1"/>
    </source>
</evidence>
<dbReference type="AlphaFoldDB" id="A0A382CI99"/>
<protein>
    <submittedName>
        <fullName evidence="1">Uncharacterized protein</fullName>
    </submittedName>
</protein>